<accession>A0A9W4HJG0</accession>
<dbReference type="AlphaFoldDB" id="A0A9W4HJG0"/>
<dbReference type="Proteomes" id="UP001153618">
    <property type="component" value="Unassembled WGS sequence"/>
</dbReference>
<dbReference type="PANTHER" id="PTHR30546">
    <property type="entry name" value="FLAVODOXIN-RELATED PROTEIN WRBA-RELATED"/>
    <property type="match status" value="1"/>
</dbReference>
<comment type="caution">
    <text evidence="3">The sequence shown here is derived from an EMBL/GenBank/DDBJ whole genome shotgun (WGS) entry which is preliminary data.</text>
</comment>
<evidence type="ECO:0000313" key="3">
    <source>
        <dbReference type="EMBL" id="CAG8034911.1"/>
    </source>
</evidence>
<reference evidence="3" key="1">
    <citation type="submission" date="2021-07" db="EMBL/GenBank/DDBJ databases">
        <authorList>
            <person name="Branca A.L. A."/>
        </authorList>
    </citation>
    <scope>NUCLEOTIDE SEQUENCE</scope>
</reference>
<dbReference type="InterPro" id="IPR029039">
    <property type="entry name" value="Flavoprotein-like_sf"/>
</dbReference>
<dbReference type="Gene3D" id="3.40.50.360">
    <property type="match status" value="1"/>
</dbReference>
<dbReference type="PANTHER" id="PTHR30546:SF23">
    <property type="entry name" value="FLAVOPROTEIN-LIKE PROTEIN YCP4-RELATED"/>
    <property type="match status" value="1"/>
</dbReference>
<dbReference type="OrthoDB" id="504689at2759"/>
<dbReference type="SUPFAM" id="SSF52218">
    <property type="entry name" value="Flavoproteins"/>
    <property type="match status" value="1"/>
</dbReference>
<dbReference type="GO" id="GO:0016020">
    <property type="term" value="C:membrane"/>
    <property type="evidence" value="ECO:0007669"/>
    <property type="project" value="TreeGrafter"/>
</dbReference>
<comment type="similarity">
    <text evidence="1">Belongs to the WrbA family.</text>
</comment>
<sequence length="157" mass="17003">MVTVDAPPKSFAPFINPEELVGYDAILFGITTRFGQFPAQWTAFWDITGEVWSSGGFWKKHAGLFVSTGTQIESGEASCIAAMSTLTHHGLVFVPVDRKAVIPHLDSPDNPHGGSRWGAGTYAGADGSRQPSELELQVAEIQGRSFYEYVVNARSKA</sequence>
<dbReference type="GO" id="GO:0003955">
    <property type="term" value="F:NAD(P)H dehydrogenase (quinone) activity"/>
    <property type="evidence" value="ECO:0007669"/>
    <property type="project" value="TreeGrafter"/>
</dbReference>
<evidence type="ECO:0000256" key="1">
    <source>
        <dbReference type="ARBA" id="ARBA00006961"/>
    </source>
</evidence>
<dbReference type="EMBL" id="CAJVOS010000016">
    <property type="protein sequence ID" value="CAG8034911.1"/>
    <property type="molecule type" value="Genomic_DNA"/>
</dbReference>
<protein>
    <submittedName>
        <fullName evidence="3">Uncharacterized protein</fullName>
    </submittedName>
</protein>
<gene>
    <name evidence="3" type="ORF">POLS_LOCUS2812</name>
</gene>
<feature type="region of interest" description="Disordered" evidence="2">
    <location>
        <begin position="105"/>
        <end position="129"/>
    </location>
</feature>
<proteinExistence type="inferred from homology"/>
<keyword evidence="4" id="KW-1185">Reference proteome</keyword>
<evidence type="ECO:0000256" key="2">
    <source>
        <dbReference type="SAM" id="MobiDB-lite"/>
    </source>
</evidence>
<organism evidence="3 4">
    <name type="scientific">Penicillium olsonii</name>
    <dbReference type="NCBI Taxonomy" id="99116"/>
    <lineage>
        <taxon>Eukaryota</taxon>
        <taxon>Fungi</taxon>
        <taxon>Dikarya</taxon>
        <taxon>Ascomycota</taxon>
        <taxon>Pezizomycotina</taxon>
        <taxon>Eurotiomycetes</taxon>
        <taxon>Eurotiomycetidae</taxon>
        <taxon>Eurotiales</taxon>
        <taxon>Aspergillaceae</taxon>
        <taxon>Penicillium</taxon>
    </lineage>
</organism>
<name>A0A9W4HJG0_PENOL</name>
<evidence type="ECO:0000313" key="4">
    <source>
        <dbReference type="Proteomes" id="UP001153618"/>
    </source>
</evidence>